<comment type="similarity">
    <text evidence="2">Belongs to the AP endonuclease 2 family.</text>
</comment>
<dbReference type="EMBL" id="PXOG01000328">
    <property type="protein sequence ID" value="RGP60906.1"/>
    <property type="molecule type" value="Genomic_DNA"/>
</dbReference>
<evidence type="ECO:0000256" key="8">
    <source>
        <dbReference type="ARBA" id="ARBA00023204"/>
    </source>
</evidence>
<name>A0A395RLC4_9HYPO</name>
<dbReference type="GO" id="GO:0003677">
    <property type="term" value="F:DNA binding"/>
    <property type="evidence" value="ECO:0007669"/>
    <property type="project" value="InterPro"/>
</dbReference>
<dbReference type="SUPFAM" id="SSF51658">
    <property type="entry name" value="Xylose isomerase-like"/>
    <property type="match status" value="1"/>
</dbReference>
<dbReference type="GO" id="GO:0006284">
    <property type="term" value="P:base-excision repair"/>
    <property type="evidence" value="ECO:0007669"/>
    <property type="project" value="TreeGrafter"/>
</dbReference>
<dbReference type="PROSITE" id="PS51432">
    <property type="entry name" value="AP_NUCLEASE_F2_4"/>
    <property type="match status" value="1"/>
</dbReference>
<keyword evidence="12" id="KW-1185">Reference proteome</keyword>
<feature type="domain" description="Xylose isomerase-like TIM barrel" evidence="10">
    <location>
        <begin position="164"/>
        <end position="420"/>
    </location>
</feature>
<dbReference type="GO" id="GO:0005739">
    <property type="term" value="C:mitochondrion"/>
    <property type="evidence" value="ECO:0007669"/>
    <property type="project" value="TreeGrafter"/>
</dbReference>
<feature type="region of interest" description="Disordered" evidence="9">
    <location>
        <begin position="96"/>
        <end position="133"/>
    </location>
</feature>
<dbReference type="PANTHER" id="PTHR21445">
    <property type="entry name" value="ENDONUCLEASE IV ENDODEOXYRIBONUCLEASE IV"/>
    <property type="match status" value="1"/>
</dbReference>
<sequence length="482" mass="52683">MVYNNNPQPNPSDCHPLAFLQDQLRIICHQGLTEEYKPTMPRSSLRKKQAVSYNEDQSDDEMPKAKMVGAVATASKIFETTGGVVSKAVTSKTVSAKTATKRKAEPETPASAPVAKTAKKRKTKAKDEDTTPLTHRTAVSTLKPAMHIGAHVSAAGGVQNSVTNAVHIGANAFALFLKSQRKWANPPLDPEAKSQFISLCKDHSYSANEHALPHGSYLVNLAQADEDKANQAYTSFVDDLQRCSTGGDARPAAIGRIAAQLNRSHKATKTVITVLENMAGSGNVIGSTWEDLRDIIELIEDKSRVGVCIDTCHAFAAGHDLRTPEAFKKTFDSFNEIVGHKYLKAFHLNDSKAPFDSNRDLHANIGTGFLGLRAFHSIMNHAPFAGMPMVLETPIDRPGSDGKSIEDKKVWADEIKLLERLVGMDAESDEFKELETELQSRGEPERSKIQDQVDRKLAKDAKKGTKKGGNRKKKEESDDGSE</sequence>
<feature type="region of interest" description="Disordered" evidence="9">
    <location>
        <begin position="432"/>
        <end position="482"/>
    </location>
</feature>
<comment type="caution">
    <text evidence="11">The sequence shown here is derived from an EMBL/GenBank/DDBJ whole genome shotgun (WGS) entry which is preliminary data.</text>
</comment>
<dbReference type="STRING" id="694270.A0A395RLC4"/>
<keyword evidence="4" id="KW-0479">Metal-binding</keyword>
<evidence type="ECO:0000256" key="2">
    <source>
        <dbReference type="ARBA" id="ARBA00005340"/>
    </source>
</evidence>
<evidence type="ECO:0000256" key="1">
    <source>
        <dbReference type="ARBA" id="ARBA00001947"/>
    </source>
</evidence>
<dbReference type="GO" id="GO:0008081">
    <property type="term" value="F:phosphoric diester hydrolase activity"/>
    <property type="evidence" value="ECO:0007669"/>
    <property type="project" value="TreeGrafter"/>
</dbReference>
<organism evidence="11 12">
    <name type="scientific">Fusarium longipes</name>
    <dbReference type="NCBI Taxonomy" id="694270"/>
    <lineage>
        <taxon>Eukaryota</taxon>
        <taxon>Fungi</taxon>
        <taxon>Dikarya</taxon>
        <taxon>Ascomycota</taxon>
        <taxon>Pezizomycotina</taxon>
        <taxon>Sordariomycetes</taxon>
        <taxon>Hypocreomycetidae</taxon>
        <taxon>Hypocreales</taxon>
        <taxon>Nectriaceae</taxon>
        <taxon>Fusarium</taxon>
    </lineage>
</organism>
<dbReference type="Proteomes" id="UP000266234">
    <property type="component" value="Unassembled WGS sequence"/>
</dbReference>
<keyword evidence="11" id="KW-0540">Nuclease</keyword>
<keyword evidence="11" id="KW-0255">Endonuclease</keyword>
<dbReference type="InterPro" id="IPR013022">
    <property type="entry name" value="Xyl_isomerase-like_TIM-brl"/>
</dbReference>
<evidence type="ECO:0000256" key="6">
    <source>
        <dbReference type="ARBA" id="ARBA00022801"/>
    </source>
</evidence>
<dbReference type="AlphaFoldDB" id="A0A395RLC4"/>
<comment type="cofactor">
    <cofactor evidence="1">
        <name>Zn(2+)</name>
        <dbReference type="ChEBI" id="CHEBI:29105"/>
    </cofactor>
</comment>
<evidence type="ECO:0000256" key="4">
    <source>
        <dbReference type="ARBA" id="ARBA00022723"/>
    </source>
</evidence>
<dbReference type="GO" id="GO:0008270">
    <property type="term" value="F:zinc ion binding"/>
    <property type="evidence" value="ECO:0007669"/>
    <property type="project" value="InterPro"/>
</dbReference>
<evidence type="ECO:0000256" key="5">
    <source>
        <dbReference type="ARBA" id="ARBA00022763"/>
    </source>
</evidence>
<reference evidence="11 12" key="1">
    <citation type="journal article" date="2018" name="PLoS Pathog.">
        <title>Evolution of structural diversity of trichothecenes, a family of toxins produced by plant pathogenic and entomopathogenic fungi.</title>
        <authorList>
            <person name="Proctor R.H."/>
            <person name="McCormick S.P."/>
            <person name="Kim H.S."/>
            <person name="Cardoza R.E."/>
            <person name="Stanley A.M."/>
            <person name="Lindo L."/>
            <person name="Kelly A."/>
            <person name="Brown D.W."/>
            <person name="Lee T."/>
            <person name="Vaughan M.M."/>
            <person name="Alexander N.J."/>
            <person name="Busman M."/>
            <person name="Gutierrez S."/>
        </authorList>
    </citation>
    <scope>NUCLEOTIDE SEQUENCE [LARGE SCALE GENOMIC DNA]</scope>
    <source>
        <strain evidence="11 12">NRRL 20695</strain>
    </source>
</reference>
<evidence type="ECO:0000313" key="12">
    <source>
        <dbReference type="Proteomes" id="UP000266234"/>
    </source>
</evidence>
<dbReference type="OrthoDB" id="7663182at2759"/>
<dbReference type="GO" id="GO:0005634">
    <property type="term" value="C:nucleus"/>
    <property type="evidence" value="ECO:0007669"/>
    <property type="project" value="TreeGrafter"/>
</dbReference>
<dbReference type="FunFam" id="3.20.20.150:FF:000001">
    <property type="entry name" value="Probable endonuclease 4"/>
    <property type="match status" value="1"/>
</dbReference>
<dbReference type="PROSITE" id="PS00730">
    <property type="entry name" value="AP_NUCLEASE_F2_2"/>
    <property type="match status" value="1"/>
</dbReference>
<evidence type="ECO:0000256" key="3">
    <source>
        <dbReference type="ARBA" id="ARBA00021759"/>
    </source>
</evidence>
<dbReference type="InterPro" id="IPR036237">
    <property type="entry name" value="Xyl_isomerase-like_sf"/>
</dbReference>
<dbReference type="GO" id="GO:0003906">
    <property type="term" value="F:DNA-(apurinic or apyrimidinic site) endonuclease activity"/>
    <property type="evidence" value="ECO:0007669"/>
    <property type="project" value="TreeGrafter"/>
</dbReference>
<dbReference type="InterPro" id="IPR001719">
    <property type="entry name" value="AP_endonuc_2"/>
</dbReference>
<evidence type="ECO:0000259" key="10">
    <source>
        <dbReference type="Pfam" id="PF01261"/>
    </source>
</evidence>
<gene>
    <name evidence="11" type="ORF">FLONG3_10693</name>
</gene>
<evidence type="ECO:0000256" key="9">
    <source>
        <dbReference type="SAM" id="MobiDB-lite"/>
    </source>
</evidence>
<dbReference type="HAMAP" id="MF_00152">
    <property type="entry name" value="Nfo"/>
    <property type="match status" value="1"/>
</dbReference>
<dbReference type="Pfam" id="PF01261">
    <property type="entry name" value="AP_endonuc_2"/>
    <property type="match status" value="1"/>
</dbReference>
<dbReference type="InterPro" id="IPR018246">
    <property type="entry name" value="AP_endonuc_F2_Zn_BS"/>
</dbReference>
<keyword evidence="8" id="KW-0234">DNA repair</keyword>
<evidence type="ECO:0000313" key="11">
    <source>
        <dbReference type="EMBL" id="RGP60906.1"/>
    </source>
</evidence>
<feature type="region of interest" description="Disordered" evidence="9">
    <location>
        <begin position="38"/>
        <end position="61"/>
    </location>
</feature>
<evidence type="ECO:0000256" key="7">
    <source>
        <dbReference type="ARBA" id="ARBA00022833"/>
    </source>
</evidence>
<keyword evidence="6" id="KW-0378">Hydrolase</keyword>
<proteinExistence type="inferred from homology"/>
<protein>
    <recommendedName>
        <fullName evidence="3">Apurinic-apyrimidinic endonuclease 1</fullName>
    </recommendedName>
</protein>
<dbReference type="Gene3D" id="3.20.20.150">
    <property type="entry name" value="Divalent-metal-dependent TIM barrel enzymes"/>
    <property type="match status" value="1"/>
</dbReference>
<dbReference type="PANTHER" id="PTHR21445:SF0">
    <property type="entry name" value="APURINIC-APYRIMIDINIC ENDONUCLEASE"/>
    <property type="match status" value="1"/>
</dbReference>
<feature type="compositionally biased region" description="Basic and acidic residues" evidence="9">
    <location>
        <begin position="432"/>
        <end position="463"/>
    </location>
</feature>
<keyword evidence="7" id="KW-0862">Zinc</keyword>
<accession>A0A395RLC4</accession>
<dbReference type="SMART" id="SM00518">
    <property type="entry name" value="AP2Ec"/>
    <property type="match status" value="1"/>
</dbReference>
<keyword evidence="5" id="KW-0227">DNA damage</keyword>
<dbReference type="NCBIfam" id="TIGR00587">
    <property type="entry name" value="nfo"/>
    <property type="match status" value="1"/>
</dbReference>
<dbReference type="CDD" id="cd00019">
    <property type="entry name" value="AP2Ec"/>
    <property type="match status" value="1"/>
</dbReference>